<dbReference type="GO" id="GO:0016020">
    <property type="term" value="C:membrane"/>
    <property type="evidence" value="ECO:0007669"/>
    <property type="project" value="InterPro"/>
</dbReference>
<protein>
    <recommendedName>
        <fullName evidence="4">Fucosyltransferase C-terminal domain-containing protein</fullName>
    </recommendedName>
</protein>
<comment type="caution">
    <text evidence="5">The sequence shown here is derived from an EMBL/GenBank/DDBJ whole genome shotgun (WGS) entry which is preliminary data.</text>
</comment>
<dbReference type="Proteomes" id="UP000628017">
    <property type="component" value="Unassembled WGS sequence"/>
</dbReference>
<dbReference type="InterPro" id="IPR001503">
    <property type="entry name" value="Glyco_trans_10"/>
</dbReference>
<evidence type="ECO:0000313" key="6">
    <source>
        <dbReference type="Proteomes" id="UP000628017"/>
    </source>
</evidence>
<sequence length="347" mass="39354">MVPVFLFGDFAHRIPLAYAPIASLCHDRIKVVDQIHQAKLILIGHSKDIARYEAELAAALRATPRCHAVFLSEEPFWDIIWGADPFSRQQFMEIDGDRFPLTVLNHTTSDIFAFNRIPYFLLTDLGFATRYALRFRRNARKSPEDWADHFSNCSYRAAFIAEKRLNPKFAVSFPQEDTFGLCRFRSLVTQDYKTGQVLRAGAGWRKAPRRQALGNWHLDKLMQLDQRCRFVSALENTHQRQYVTEKFFDAFAVGAVPLYFASQGHRVHDIAPANVWVNLFNSDIETAAAHACQSIDAFAFDAPFFQSYCAIQARLADTFANPAVLLAEQDRLSAALIGELQTLATGV</sequence>
<dbReference type="GO" id="GO:0008417">
    <property type="term" value="F:fucosyltransferase activity"/>
    <property type="evidence" value="ECO:0007669"/>
    <property type="project" value="InterPro"/>
</dbReference>
<gene>
    <name evidence="5" type="ORF">GCM10011498_32960</name>
</gene>
<dbReference type="PANTHER" id="PTHR11929">
    <property type="entry name" value="ALPHA- 1,3 -FUCOSYLTRANSFERASE"/>
    <property type="match status" value="1"/>
</dbReference>
<evidence type="ECO:0000259" key="4">
    <source>
        <dbReference type="Pfam" id="PF00852"/>
    </source>
</evidence>
<reference evidence="5" key="1">
    <citation type="journal article" date="2014" name="Int. J. Syst. Evol. Microbiol.">
        <title>Complete genome sequence of Corynebacterium casei LMG S-19264T (=DSM 44701T), isolated from a smear-ripened cheese.</title>
        <authorList>
            <consortium name="US DOE Joint Genome Institute (JGI-PGF)"/>
            <person name="Walter F."/>
            <person name="Albersmeier A."/>
            <person name="Kalinowski J."/>
            <person name="Ruckert C."/>
        </authorList>
    </citation>
    <scope>NUCLEOTIDE SEQUENCE</scope>
    <source>
        <strain evidence="5">CGMCC 1.15880</strain>
    </source>
</reference>
<dbReference type="EMBL" id="BMKA01000006">
    <property type="protein sequence ID" value="GGA29215.1"/>
    <property type="molecule type" value="Genomic_DNA"/>
</dbReference>
<evidence type="ECO:0000256" key="1">
    <source>
        <dbReference type="ARBA" id="ARBA00008919"/>
    </source>
</evidence>
<dbReference type="InterPro" id="IPR038577">
    <property type="entry name" value="GT10-like_C_sf"/>
</dbReference>
<keyword evidence="6" id="KW-1185">Reference proteome</keyword>
<dbReference type="InterPro" id="IPR055270">
    <property type="entry name" value="Glyco_tran_10_C"/>
</dbReference>
<feature type="domain" description="Fucosyltransferase C-terminal" evidence="4">
    <location>
        <begin position="219"/>
        <end position="280"/>
    </location>
</feature>
<dbReference type="Pfam" id="PF00852">
    <property type="entry name" value="Glyco_transf_10"/>
    <property type="match status" value="1"/>
</dbReference>
<dbReference type="Gene3D" id="3.40.50.11660">
    <property type="entry name" value="Glycosyl transferase family 10, C-terminal domain"/>
    <property type="match status" value="1"/>
</dbReference>
<dbReference type="AlphaFoldDB" id="A0A916VS99"/>
<evidence type="ECO:0000256" key="3">
    <source>
        <dbReference type="ARBA" id="ARBA00022679"/>
    </source>
</evidence>
<evidence type="ECO:0000313" key="5">
    <source>
        <dbReference type="EMBL" id="GGA29215.1"/>
    </source>
</evidence>
<evidence type="ECO:0000256" key="2">
    <source>
        <dbReference type="ARBA" id="ARBA00022676"/>
    </source>
</evidence>
<keyword evidence="3" id="KW-0808">Transferase</keyword>
<keyword evidence="2" id="KW-0328">Glycosyltransferase</keyword>
<comment type="similarity">
    <text evidence="1">Belongs to the glycosyltransferase 10 family.</text>
</comment>
<dbReference type="PANTHER" id="PTHR11929:SF194">
    <property type="entry name" value="ALPHA-(1,3)-FUCOSYLTRANSFERASE 10"/>
    <property type="match status" value="1"/>
</dbReference>
<accession>A0A916VS99</accession>
<dbReference type="SUPFAM" id="SSF53756">
    <property type="entry name" value="UDP-Glycosyltransferase/glycogen phosphorylase"/>
    <property type="match status" value="1"/>
</dbReference>
<proteinExistence type="inferred from homology"/>
<name>A0A916VS99_9RHOB</name>
<reference evidence="5" key="2">
    <citation type="submission" date="2020-09" db="EMBL/GenBank/DDBJ databases">
        <authorList>
            <person name="Sun Q."/>
            <person name="Zhou Y."/>
        </authorList>
    </citation>
    <scope>NUCLEOTIDE SEQUENCE</scope>
    <source>
        <strain evidence="5">CGMCC 1.15880</strain>
    </source>
</reference>
<organism evidence="5 6">
    <name type="scientific">Neptunicoccus cionae</name>
    <dbReference type="NCBI Taxonomy" id="2035344"/>
    <lineage>
        <taxon>Bacteria</taxon>
        <taxon>Pseudomonadati</taxon>
        <taxon>Pseudomonadota</taxon>
        <taxon>Alphaproteobacteria</taxon>
        <taxon>Rhodobacterales</taxon>
        <taxon>Paracoccaceae</taxon>
        <taxon>Neptunicoccus</taxon>
    </lineage>
</organism>